<name>A0ACB7XJK7_9ERIC</name>
<organism evidence="1 2">
    <name type="scientific">Vaccinium darrowii</name>
    <dbReference type="NCBI Taxonomy" id="229202"/>
    <lineage>
        <taxon>Eukaryota</taxon>
        <taxon>Viridiplantae</taxon>
        <taxon>Streptophyta</taxon>
        <taxon>Embryophyta</taxon>
        <taxon>Tracheophyta</taxon>
        <taxon>Spermatophyta</taxon>
        <taxon>Magnoliopsida</taxon>
        <taxon>eudicotyledons</taxon>
        <taxon>Gunneridae</taxon>
        <taxon>Pentapetalae</taxon>
        <taxon>asterids</taxon>
        <taxon>Ericales</taxon>
        <taxon>Ericaceae</taxon>
        <taxon>Vaccinioideae</taxon>
        <taxon>Vaccinieae</taxon>
        <taxon>Vaccinium</taxon>
    </lineage>
</organism>
<dbReference type="EMBL" id="CM037160">
    <property type="protein sequence ID" value="KAH7841004.1"/>
    <property type="molecule type" value="Genomic_DNA"/>
</dbReference>
<comment type="caution">
    <text evidence="1">The sequence shown here is derived from an EMBL/GenBank/DDBJ whole genome shotgun (WGS) entry which is preliminary data.</text>
</comment>
<dbReference type="Proteomes" id="UP000828048">
    <property type="component" value="Chromosome 10"/>
</dbReference>
<keyword evidence="2" id="KW-1185">Reference proteome</keyword>
<sequence length="436" mass="50265">MEETFESAYVEVDDTETPNNVVEGLKTLTIGMCFETNEQARMHYEGYGREKGFWIRTRASSKGRNRSDEVTSMLFVCAKEGKYVANANNQKEGVVEGNDEREEHEKVIPKKRPRSCSTVRCGCKAHMRIVLDQWSCKWKVTVFNDNHNHQLVTSCNRMKMKSNRHMPKAIKDLTEAFHRENMEISKVPSIFGGEYIGFDNRDCYNHLRNVRHRDLDGGDAQLDLNYFRNKQAHNPQFFNATQCDESMCERQHYEFVGILCAHILKVFVRLDIDEILDYFILPRWRQKGNKFRIIDSEGLVHDDGKEKSEALRLSHMCQESMKLACLAAPSYEAYTIFIETMNDLFNKLQKVSYVPPIDVCGEQTNLHSTEPSQILLSDSNISQTKDRKKDVKGKAASVHSGRLKSVVLEAEAEAEYSDSDQEANEEDEEWEDDLAI</sequence>
<evidence type="ECO:0000313" key="2">
    <source>
        <dbReference type="Proteomes" id="UP000828048"/>
    </source>
</evidence>
<evidence type="ECO:0000313" key="1">
    <source>
        <dbReference type="EMBL" id="KAH7841004.1"/>
    </source>
</evidence>
<reference evidence="1 2" key="1">
    <citation type="journal article" date="2021" name="Hortic Res">
        <title>High-quality reference genome and annotation aids understanding of berry development for evergreen blueberry (Vaccinium darrowii).</title>
        <authorList>
            <person name="Yu J."/>
            <person name="Hulse-Kemp A.M."/>
            <person name="Babiker E."/>
            <person name="Staton M."/>
        </authorList>
    </citation>
    <scope>NUCLEOTIDE SEQUENCE [LARGE SCALE GENOMIC DNA]</scope>
    <source>
        <strain evidence="2">cv. NJ 8807/NJ 8810</strain>
        <tissue evidence="1">Young leaf</tissue>
    </source>
</reference>
<accession>A0ACB7XJK7</accession>
<gene>
    <name evidence="1" type="ORF">Vadar_024428</name>
</gene>
<protein>
    <submittedName>
        <fullName evidence="1">Uncharacterized protein</fullName>
    </submittedName>
</protein>
<proteinExistence type="predicted"/>